<evidence type="ECO:0000313" key="7">
    <source>
        <dbReference type="Proteomes" id="UP000272474"/>
    </source>
</evidence>
<dbReference type="Pfam" id="PF00877">
    <property type="entry name" value="NLPC_P60"/>
    <property type="match status" value="1"/>
</dbReference>
<keyword evidence="7" id="KW-1185">Reference proteome</keyword>
<dbReference type="InterPro" id="IPR051202">
    <property type="entry name" value="Peptidase_C40"/>
</dbReference>
<dbReference type="InterPro" id="IPR000064">
    <property type="entry name" value="NLP_P60_dom"/>
</dbReference>
<evidence type="ECO:0000256" key="4">
    <source>
        <dbReference type="ARBA" id="ARBA00022807"/>
    </source>
</evidence>
<organism evidence="6 7">
    <name type="scientific">Streptomyces hoynatensis</name>
    <dbReference type="NCBI Taxonomy" id="1141874"/>
    <lineage>
        <taxon>Bacteria</taxon>
        <taxon>Bacillati</taxon>
        <taxon>Actinomycetota</taxon>
        <taxon>Actinomycetes</taxon>
        <taxon>Kitasatosporales</taxon>
        <taxon>Streptomycetaceae</taxon>
        <taxon>Streptomyces</taxon>
    </lineage>
</organism>
<evidence type="ECO:0000256" key="3">
    <source>
        <dbReference type="ARBA" id="ARBA00022801"/>
    </source>
</evidence>
<dbReference type="GO" id="GO:0008234">
    <property type="term" value="F:cysteine-type peptidase activity"/>
    <property type="evidence" value="ECO:0007669"/>
    <property type="project" value="UniProtKB-KW"/>
</dbReference>
<dbReference type="EMBL" id="RBAL01000034">
    <property type="protein sequence ID" value="RKN35941.1"/>
    <property type="molecule type" value="Genomic_DNA"/>
</dbReference>
<accession>A0A3A9YFY6</accession>
<dbReference type="SUPFAM" id="SSF54001">
    <property type="entry name" value="Cysteine proteinases"/>
    <property type="match status" value="1"/>
</dbReference>
<dbReference type="Gene3D" id="3.90.1720.10">
    <property type="entry name" value="endopeptidase domain like (from Nostoc punctiforme)"/>
    <property type="match status" value="1"/>
</dbReference>
<comment type="similarity">
    <text evidence="1">Belongs to the peptidase C40 family.</text>
</comment>
<dbReference type="InterPro" id="IPR038765">
    <property type="entry name" value="Papain-like_cys_pep_sf"/>
</dbReference>
<evidence type="ECO:0000256" key="2">
    <source>
        <dbReference type="ARBA" id="ARBA00022670"/>
    </source>
</evidence>
<keyword evidence="2" id="KW-0645">Protease</keyword>
<comment type="caution">
    <text evidence="6">The sequence shown here is derived from an EMBL/GenBank/DDBJ whole genome shotgun (WGS) entry which is preliminary data.</text>
</comment>
<dbReference type="PANTHER" id="PTHR47053:SF1">
    <property type="entry name" value="MUREIN DD-ENDOPEPTIDASE MEPH-RELATED"/>
    <property type="match status" value="1"/>
</dbReference>
<protein>
    <submittedName>
        <fullName evidence="6">NlpC/P60 family protein</fullName>
    </submittedName>
</protein>
<sequence length="436" mass="47557">MAVNGDDVVKVARTALGVKYVWGGNSLTSGIDCSGLVQQTYARLGINLPRVTYEQINVGASVSIGKLQAGDLVFFDTDKSTRGPDHVGIYIGGGKFIHAPRTGDVVKISSLGDSYYANRFMAGRRISGVAAGTGRAAGTTSVQQTHEQRATAVELAERYGMSYAFFDSQPELKVLLKKATKDQWTPTRFQGELKNTKWWRQNSESAREAQVLARTDPATYNAQISAQRAAIQQIAVQMGAILSDKVLDKAARDSVTFKWNDAMIQNFLGRYVDFQENRTLGGQAGSAAQQITNLAYNLGIQVSDQTVKNYAQYVVRGVATMDEVQSQLRAQAAGTYPGFEEQIMGGDSIRDIAQPYIQAAASELDMADTDLDVFTPLIRNAMNRQDRQGNPAPMTLSDFQRSLRDDPRWGQTDTVRDNALSVGRQVLQAMGLVGNG</sequence>
<reference evidence="6 7" key="1">
    <citation type="journal article" date="2014" name="Int. J. Syst. Evol. Microbiol.">
        <title>Streptomyces hoynatensis sp. nov., isolated from deep marine sediment.</title>
        <authorList>
            <person name="Veyisoglu A."/>
            <person name="Sahin N."/>
        </authorList>
    </citation>
    <scope>NUCLEOTIDE SEQUENCE [LARGE SCALE GENOMIC DNA]</scope>
    <source>
        <strain evidence="6 7">KCTC 29097</strain>
    </source>
</reference>
<dbReference type="RefSeq" id="WP_120685045.1">
    <property type="nucleotide sequence ID" value="NZ_RBAL01000034.1"/>
</dbReference>
<gene>
    <name evidence="6" type="ORF">D7294_30390</name>
</gene>
<dbReference type="Proteomes" id="UP000272474">
    <property type="component" value="Unassembled WGS sequence"/>
</dbReference>
<feature type="domain" description="NlpC/P60" evidence="5">
    <location>
        <begin position="2"/>
        <end position="127"/>
    </location>
</feature>
<evidence type="ECO:0000313" key="6">
    <source>
        <dbReference type="EMBL" id="RKN35941.1"/>
    </source>
</evidence>
<evidence type="ECO:0000259" key="5">
    <source>
        <dbReference type="PROSITE" id="PS51935"/>
    </source>
</evidence>
<dbReference type="AlphaFoldDB" id="A0A3A9YFY6"/>
<dbReference type="GO" id="GO:0006508">
    <property type="term" value="P:proteolysis"/>
    <property type="evidence" value="ECO:0007669"/>
    <property type="project" value="UniProtKB-KW"/>
</dbReference>
<proteinExistence type="inferred from homology"/>
<dbReference type="PROSITE" id="PS51935">
    <property type="entry name" value="NLPC_P60"/>
    <property type="match status" value="1"/>
</dbReference>
<dbReference type="OrthoDB" id="5177647at2"/>
<name>A0A3A9YFY6_9ACTN</name>
<keyword evidence="3" id="KW-0378">Hydrolase</keyword>
<evidence type="ECO:0000256" key="1">
    <source>
        <dbReference type="ARBA" id="ARBA00007074"/>
    </source>
</evidence>
<dbReference type="PANTHER" id="PTHR47053">
    <property type="entry name" value="MUREIN DD-ENDOPEPTIDASE MEPH-RELATED"/>
    <property type="match status" value="1"/>
</dbReference>
<keyword evidence="4" id="KW-0788">Thiol protease</keyword>